<dbReference type="InterPro" id="IPR013022">
    <property type="entry name" value="Xyl_isomerase-like_TIM-brl"/>
</dbReference>
<dbReference type="Gene3D" id="3.20.20.150">
    <property type="entry name" value="Divalent-metal-dependent TIM barrel enzymes"/>
    <property type="match status" value="1"/>
</dbReference>
<dbReference type="EMBL" id="PNRE01000090">
    <property type="protein sequence ID" value="PMR67510.1"/>
    <property type="molecule type" value="Genomic_DNA"/>
</dbReference>
<dbReference type="AlphaFoldDB" id="A0A2N7TH47"/>
<comment type="caution">
    <text evidence="2">The sequence shown here is derived from an EMBL/GenBank/DDBJ whole genome shotgun (WGS) entry which is preliminary data.</text>
</comment>
<dbReference type="SUPFAM" id="SSF51658">
    <property type="entry name" value="Xylose isomerase-like"/>
    <property type="match status" value="1"/>
</dbReference>
<keyword evidence="2" id="KW-0413">Isomerase</keyword>
<dbReference type="InterPro" id="IPR036237">
    <property type="entry name" value="Xyl_isomerase-like_sf"/>
</dbReference>
<accession>A0A2N7TH47</accession>
<evidence type="ECO:0000259" key="1">
    <source>
        <dbReference type="Pfam" id="PF01261"/>
    </source>
</evidence>
<gene>
    <name evidence="2" type="ORF">C1H66_19455</name>
</gene>
<dbReference type="InterPro" id="IPR050312">
    <property type="entry name" value="IolE/XylAMocC-like"/>
</dbReference>
<reference evidence="2 3" key="1">
    <citation type="submission" date="2018-01" db="EMBL/GenBank/DDBJ databases">
        <title>Halomonas endophytica sp. nov., isolated from storage liquid in the stems of Populus euphratica.</title>
        <authorList>
            <person name="Chen C."/>
        </authorList>
    </citation>
    <scope>NUCLEOTIDE SEQUENCE [LARGE SCALE GENOMIC DNA]</scope>
    <source>
        <strain evidence="2 3">DSM 26881</strain>
    </source>
</reference>
<sequence length="276" mass="30530">MARVYSLSHLTTEGLRPPEMLEVAARTGYRYAGIRLLPAAPGGLAFPLMKDTALRRDTRAAIAATGVGIFDLEMVRLDARFRAEEYLDFFETGAELGARVILVAADDPDPGRLVASYAALCEAARPFGLACDLEFMPWTRVPDLDAARRVVAQAAQPNGGIIVDALHFDRSGGRPEQLTELPRDWLHYAQLCDGPAERPADDAELIRAARCERWLPGEGGIDLAGFWRQLPGDLPVSVEVPHQRRIAELGHERWAREALRASRRLIENLDPRHPTP</sequence>
<dbReference type="RefSeq" id="WP_102629526.1">
    <property type="nucleotide sequence ID" value="NZ_PDOH01000056.1"/>
</dbReference>
<dbReference type="Proteomes" id="UP000235346">
    <property type="component" value="Unassembled WGS sequence"/>
</dbReference>
<dbReference type="PANTHER" id="PTHR12110">
    <property type="entry name" value="HYDROXYPYRUVATE ISOMERASE"/>
    <property type="match status" value="1"/>
</dbReference>
<protein>
    <submittedName>
        <fullName evidence="2">Xylose isomerase</fullName>
    </submittedName>
</protein>
<dbReference type="Pfam" id="PF01261">
    <property type="entry name" value="AP_endonuc_2"/>
    <property type="match status" value="1"/>
</dbReference>
<dbReference type="OrthoDB" id="9072761at2"/>
<dbReference type="PANTHER" id="PTHR12110:SF48">
    <property type="entry name" value="BLL3656 PROTEIN"/>
    <property type="match status" value="1"/>
</dbReference>
<name>A0A2N7TH47_9GAMM</name>
<dbReference type="GO" id="GO:0016853">
    <property type="term" value="F:isomerase activity"/>
    <property type="evidence" value="ECO:0007669"/>
    <property type="project" value="UniProtKB-KW"/>
</dbReference>
<evidence type="ECO:0000313" key="2">
    <source>
        <dbReference type="EMBL" id="PMR67510.1"/>
    </source>
</evidence>
<proteinExistence type="predicted"/>
<keyword evidence="3" id="KW-1185">Reference proteome</keyword>
<evidence type="ECO:0000313" key="3">
    <source>
        <dbReference type="Proteomes" id="UP000235346"/>
    </source>
</evidence>
<organism evidence="2 3">
    <name type="scientific">Halomonas heilongjiangensis</name>
    <dbReference type="NCBI Taxonomy" id="1387883"/>
    <lineage>
        <taxon>Bacteria</taxon>
        <taxon>Pseudomonadati</taxon>
        <taxon>Pseudomonadota</taxon>
        <taxon>Gammaproteobacteria</taxon>
        <taxon>Oceanospirillales</taxon>
        <taxon>Halomonadaceae</taxon>
        <taxon>Halomonas</taxon>
    </lineage>
</organism>
<feature type="domain" description="Xylose isomerase-like TIM barrel" evidence="1">
    <location>
        <begin position="22"/>
        <end position="264"/>
    </location>
</feature>